<proteinExistence type="predicted"/>
<dbReference type="EMBL" id="LXQD01000218">
    <property type="protein sequence ID" value="RCJ31907.1"/>
    <property type="molecule type" value="Genomic_DNA"/>
</dbReference>
<protein>
    <submittedName>
        <fullName evidence="1">Uncharacterized protein</fullName>
    </submittedName>
</protein>
<keyword evidence="2" id="KW-1185">Reference proteome</keyword>
<accession>A0A367R5Z9</accession>
<evidence type="ECO:0000313" key="2">
    <source>
        <dbReference type="Proteomes" id="UP000252107"/>
    </source>
</evidence>
<organism evidence="1 2">
    <name type="scientific">Nostoc minutum NIES-26</name>
    <dbReference type="NCBI Taxonomy" id="1844469"/>
    <lineage>
        <taxon>Bacteria</taxon>
        <taxon>Bacillati</taxon>
        <taxon>Cyanobacteriota</taxon>
        <taxon>Cyanophyceae</taxon>
        <taxon>Nostocales</taxon>
        <taxon>Nostocaceae</taxon>
        <taxon>Nostoc</taxon>
    </lineage>
</organism>
<comment type="caution">
    <text evidence="1">The sequence shown here is derived from an EMBL/GenBank/DDBJ whole genome shotgun (WGS) entry which is preliminary data.</text>
</comment>
<dbReference type="AlphaFoldDB" id="A0A367R5Z9"/>
<gene>
    <name evidence="1" type="ORF">A6770_41295</name>
</gene>
<dbReference type="Proteomes" id="UP000252107">
    <property type="component" value="Unassembled WGS sequence"/>
</dbReference>
<reference evidence="1" key="1">
    <citation type="submission" date="2016-04" db="EMBL/GenBank/DDBJ databases">
        <authorList>
            <person name="Tabuchi Yagui T.R."/>
        </authorList>
    </citation>
    <scope>NUCLEOTIDE SEQUENCE [LARGE SCALE GENOMIC DNA]</scope>
    <source>
        <strain evidence="1">NIES-26</strain>
    </source>
</reference>
<name>A0A367R5Z9_9NOSO</name>
<evidence type="ECO:0000313" key="1">
    <source>
        <dbReference type="EMBL" id="RCJ31907.1"/>
    </source>
</evidence>
<sequence length="62" mass="6980">MDDYTIVHLATHAVFVVEKPKDSFILWFLATFGDLGWVKAEGRGQKAEVGRVEVIISTLKFV</sequence>